<dbReference type="InterPro" id="IPR002104">
    <property type="entry name" value="Integrase_catalytic"/>
</dbReference>
<evidence type="ECO:0000256" key="2">
    <source>
        <dbReference type="ARBA" id="ARBA00023125"/>
    </source>
</evidence>
<dbReference type="InterPro" id="IPR013762">
    <property type="entry name" value="Integrase-like_cat_sf"/>
</dbReference>
<evidence type="ECO:0000256" key="3">
    <source>
        <dbReference type="ARBA" id="ARBA00023172"/>
    </source>
</evidence>
<dbReference type="PANTHER" id="PTHR30349">
    <property type="entry name" value="PHAGE INTEGRASE-RELATED"/>
    <property type="match status" value="1"/>
</dbReference>
<dbReference type="InterPro" id="IPR044068">
    <property type="entry name" value="CB"/>
</dbReference>
<dbReference type="InterPro" id="IPR050090">
    <property type="entry name" value="Tyrosine_recombinase_XerCD"/>
</dbReference>
<reference evidence="7" key="1">
    <citation type="submission" date="2020-05" db="EMBL/GenBank/DDBJ databases">
        <authorList>
            <person name="Brown S."/>
            <person name="Huntemann M."/>
            <person name="Clum A."/>
            <person name="Spunde A."/>
            <person name="Palaniappan K."/>
            <person name="Ritter S."/>
            <person name="Mikhailova N."/>
            <person name="Chen I.-M."/>
            <person name="Stamatis D."/>
            <person name="Reddy T."/>
            <person name="O'Malley R."/>
            <person name="Daum C."/>
            <person name="Shapiro N."/>
            <person name="Ivanova N."/>
            <person name="Kyrpides N."/>
            <person name="Woyke T."/>
        </authorList>
    </citation>
    <scope>NUCLEOTIDE SEQUENCE</scope>
    <source>
        <strain evidence="7">DJ080</strain>
    </source>
</reference>
<gene>
    <name evidence="7" type="ORF">B0H41_005153</name>
</gene>
<dbReference type="PROSITE" id="PS51898">
    <property type="entry name" value="TYR_RECOMBINASE"/>
    <property type="match status" value="1"/>
</dbReference>
<comment type="caution">
    <text evidence="7">The sequence shown here is derived from an EMBL/GenBank/DDBJ whole genome shotgun (WGS) entry which is preliminary data.</text>
</comment>
<protein>
    <submittedName>
        <fullName evidence="7">Integrase/recombinase XerD</fullName>
    </submittedName>
</protein>
<dbReference type="PROSITE" id="PS51900">
    <property type="entry name" value="CB"/>
    <property type="match status" value="1"/>
</dbReference>
<comment type="similarity">
    <text evidence="1">Belongs to the 'phage' integrase family.</text>
</comment>
<dbReference type="SUPFAM" id="SSF56349">
    <property type="entry name" value="DNA breaking-rejoining enzymes"/>
    <property type="match status" value="1"/>
</dbReference>
<evidence type="ECO:0000313" key="8">
    <source>
        <dbReference type="Proteomes" id="UP001193748"/>
    </source>
</evidence>
<evidence type="ECO:0000313" key="7">
    <source>
        <dbReference type="EMBL" id="NRT91474.1"/>
    </source>
</evidence>
<sequence>MLLVDLLKEYKYDMQVRNYSQRTIKTCFNSTLKFINYCKSEFEVEELEDLLPMYLKKYITYLQGLGRSEVYINSIIKYLRGFFKYSVKEEYISDKQNIMKKIGWLRQKNTIINTFNDKEAEKMLKVWDYKNFYNARNKAIISTFFETGIRNLELCTLKMLDIRDTVIKVTGKGNKERIVPISPALKKVLIKYERIRNEYIKDKYIVDDYYFLSYRGNMLTIEAVERVVRETGKIARIREELRCSPHTIRHYYCQFLLRQNVDSYSISRLVGHSNTNITKIYLQSLDDEKIVEMGSNVSPMMILKQ</sequence>
<reference evidence="7" key="2">
    <citation type="journal article" date="2022" name="Nat. Biotechnol.">
        <title>Carbon-negative production of acetone and isopropanol by gas fermentation at industrial pilot scale.</title>
        <authorList>
            <person name="Liew F.E."/>
            <person name="Nogle R."/>
            <person name="Abdalla T."/>
            <person name="Rasor B.J."/>
            <person name="Canter C."/>
            <person name="Jensen R.O."/>
            <person name="Wang L."/>
            <person name="Strutz J."/>
            <person name="Chirania P."/>
            <person name="De Tissera S."/>
            <person name="Mueller A.P."/>
            <person name="Ruan Z."/>
            <person name="Gao A."/>
            <person name="Tran L."/>
            <person name="Engle N.L."/>
            <person name="Bromley J.C."/>
            <person name="Daniell J."/>
            <person name="Conrado R."/>
            <person name="Tschaplinski T.J."/>
            <person name="Giannone R.J."/>
            <person name="Hettich R.L."/>
            <person name="Karim A.S."/>
            <person name="Simpson S.D."/>
            <person name="Brown S.D."/>
            <person name="Leang C."/>
            <person name="Jewett M.C."/>
            <person name="Kopke M."/>
        </authorList>
    </citation>
    <scope>NUCLEOTIDE SEQUENCE</scope>
    <source>
        <strain evidence="7">DJ080</strain>
    </source>
</reference>
<dbReference type="GO" id="GO:0006310">
    <property type="term" value="P:DNA recombination"/>
    <property type="evidence" value="ECO:0007669"/>
    <property type="project" value="UniProtKB-KW"/>
</dbReference>
<feature type="domain" description="Tyr recombinase" evidence="5">
    <location>
        <begin position="110"/>
        <end position="295"/>
    </location>
</feature>
<dbReference type="AlphaFoldDB" id="A0AAX0B8F5"/>
<dbReference type="EMBL" id="JABSWW010000001">
    <property type="protein sequence ID" value="NRT91474.1"/>
    <property type="molecule type" value="Genomic_DNA"/>
</dbReference>
<evidence type="ECO:0000256" key="1">
    <source>
        <dbReference type="ARBA" id="ARBA00008857"/>
    </source>
</evidence>
<accession>A0AAX0B8F5</accession>
<evidence type="ECO:0000259" key="5">
    <source>
        <dbReference type="PROSITE" id="PS51898"/>
    </source>
</evidence>
<dbReference type="Pfam" id="PF00589">
    <property type="entry name" value="Phage_integrase"/>
    <property type="match status" value="1"/>
</dbReference>
<dbReference type="GO" id="GO:0015074">
    <property type="term" value="P:DNA integration"/>
    <property type="evidence" value="ECO:0007669"/>
    <property type="project" value="InterPro"/>
</dbReference>
<organism evidence="7 8">
    <name type="scientific">Clostridium beijerinckii</name>
    <name type="common">Clostridium MP</name>
    <dbReference type="NCBI Taxonomy" id="1520"/>
    <lineage>
        <taxon>Bacteria</taxon>
        <taxon>Bacillati</taxon>
        <taxon>Bacillota</taxon>
        <taxon>Clostridia</taxon>
        <taxon>Eubacteriales</taxon>
        <taxon>Clostridiaceae</taxon>
        <taxon>Clostridium</taxon>
    </lineage>
</organism>
<keyword evidence="2 4" id="KW-0238">DNA-binding</keyword>
<evidence type="ECO:0000259" key="6">
    <source>
        <dbReference type="PROSITE" id="PS51900"/>
    </source>
</evidence>
<keyword evidence="3" id="KW-0233">DNA recombination</keyword>
<evidence type="ECO:0000256" key="4">
    <source>
        <dbReference type="PROSITE-ProRule" id="PRU01248"/>
    </source>
</evidence>
<name>A0AAX0B8F5_CLOBE</name>
<dbReference type="InterPro" id="IPR010998">
    <property type="entry name" value="Integrase_recombinase_N"/>
</dbReference>
<dbReference type="Proteomes" id="UP001193748">
    <property type="component" value="Unassembled WGS sequence"/>
</dbReference>
<dbReference type="Gene3D" id="1.10.443.10">
    <property type="entry name" value="Intergrase catalytic core"/>
    <property type="match status" value="1"/>
</dbReference>
<dbReference type="Gene3D" id="1.10.150.130">
    <property type="match status" value="1"/>
</dbReference>
<feature type="domain" description="Core-binding (CB)" evidence="6">
    <location>
        <begin position="1"/>
        <end position="87"/>
    </location>
</feature>
<dbReference type="InterPro" id="IPR011010">
    <property type="entry name" value="DNA_brk_join_enz"/>
</dbReference>
<dbReference type="GO" id="GO:0003677">
    <property type="term" value="F:DNA binding"/>
    <property type="evidence" value="ECO:0007669"/>
    <property type="project" value="UniProtKB-UniRule"/>
</dbReference>
<dbReference type="PANTHER" id="PTHR30349:SF41">
    <property type="entry name" value="INTEGRASE_RECOMBINASE PROTEIN MJ0367-RELATED"/>
    <property type="match status" value="1"/>
</dbReference>
<dbReference type="RefSeq" id="WP_173711965.1">
    <property type="nucleotide sequence ID" value="NZ_CP107022.1"/>
</dbReference>
<proteinExistence type="inferred from homology"/>